<dbReference type="AlphaFoldDB" id="A0A9N9P2H3"/>
<comment type="caution">
    <text evidence="2">The sequence shown here is derived from an EMBL/GenBank/DDBJ whole genome shotgun (WGS) entry which is preliminary data.</text>
</comment>
<evidence type="ECO:0000313" key="2">
    <source>
        <dbReference type="EMBL" id="CAG8785889.1"/>
    </source>
</evidence>
<dbReference type="EMBL" id="CAJVQA010025410">
    <property type="protein sequence ID" value="CAG8785889.1"/>
    <property type="molecule type" value="Genomic_DNA"/>
</dbReference>
<organism evidence="2 3">
    <name type="scientific">Cetraspora pellucida</name>
    <dbReference type="NCBI Taxonomy" id="1433469"/>
    <lineage>
        <taxon>Eukaryota</taxon>
        <taxon>Fungi</taxon>
        <taxon>Fungi incertae sedis</taxon>
        <taxon>Mucoromycota</taxon>
        <taxon>Glomeromycotina</taxon>
        <taxon>Glomeromycetes</taxon>
        <taxon>Diversisporales</taxon>
        <taxon>Gigasporaceae</taxon>
        <taxon>Cetraspora</taxon>
    </lineage>
</organism>
<accession>A0A9N9P2H3</accession>
<feature type="region of interest" description="Disordered" evidence="1">
    <location>
        <begin position="1"/>
        <end position="42"/>
    </location>
</feature>
<gene>
    <name evidence="2" type="ORF">CPELLU_LOCUS16679</name>
</gene>
<dbReference type="Proteomes" id="UP000789759">
    <property type="component" value="Unassembled WGS sequence"/>
</dbReference>
<feature type="compositionally biased region" description="Acidic residues" evidence="1">
    <location>
        <begin position="1"/>
        <end position="11"/>
    </location>
</feature>
<keyword evidence="3" id="KW-1185">Reference proteome</keyword>
<evidence type="ECO:0000313" key="3">
    <source>
        <dbReference type="Proteomes" id="UP000789759"/>
    </source>
</evidence>
<sequence>MSQSDVDENYIEIDSQEKASSDLFFQQSSQNEVNEVASIETP</sequence>
<feature type="compositionally biased region" description="Polar residues" evidence="1">
    <location>
        <begin position="23"/>
        <end position="33"/>
    </location>
</feature>
<reference evidence="2" key="1">
    <citation type="submission" date="2021-06" db="EMBL/GenBank/DDBJ databases">
        <authorList>
            <person name="Kallberg Y."/>
            <person name="Tangrot J."/>
            <person name="Rosling A."/>
        </authorList>
    </citation>
    <scope>NUCLEOTIDE SEQUENCE</scope>
    <source>
        <strain evidence="2">FL966</strain>
    </source>
</reference>
<feature type="non-terminal residue" evidence="2">
    <location>
        <position position="42"/>
    </location>
</feature>
<protein>
    <submittedName>
        <fullName evidence="2">22631_t:CDS:1</fullName>
    </submittedName>
</protein>
<name>A0A9N9P2H3_9GLOM</name>
<evidence type="ECO:0000256" key="1">
    <source>
        <dbReference type="SAM" id="MobiDB-lite"/>
    </source>
</evidence>
<proteinExistence type="predicted"/>